<dbReference type="OMA" id="QMSSCWR"/>
<accession>M2UX86</accession>
<keyword evidence="2" id="KW-1185">Reference proteome</keyword>
<sequence>TVAKKTYNSGDSPVVSHLTTSPPVKDLTCGERTRASDLFCRWSYVPSRWKKKRYHVSQMSSCWRTGGFT</sequence>
<organism evidence="1 2">
    <name type="scientific">Cochliobolus heterostrophus (strain C5 / ATCC 48332 / race O)</name>
    <name type="common">Southern corn leaf blight fungus</name>
    <name type="synonym">Bipolaris maydis</name>
    <dbReference type="NCBI Taxonomy" id="701091"/>
    <lineage>
        <taxon>Eukaryota</taxon>
        <taxon>Fungi</taxon>
        <taxon>Dikarya</taxon>
        <taxon>Ascomycota</taxon>
        <taxon>Pezizomycotina</taxon>
        <taxon>Dothideomycetes</taxon>
        <taxon>Pleosporomycetidae</taxon>
        <taxon>Pleosporales</taxon>
        <taxon>Pleosporineae</taxon>
        <taxon>Pleosporaceae</taxon>
        <taxon>Bipolaris</taxon>
    </lineage>
</organism>
<dbReference type="Proteomes" id="UP000016936">
    <property type="component" value="Unassembled WGS sequence"/>
</dbReference>
<proteinExistence type="predicted"/>
<name>M2UX86_COCH5</name>
<protein>
    <submittedName>
        <fullName evidence="1">Uncharacterized protein</fullName>
    </submittedName>
</protein>
<dbReference type="EMBL" id="KB445575">
    <property type="protein sequence ID" value="EMD92433.1"/>
    <property type="molecule type" value="Genomic_DNA"/>
</dbReference>
<reference evidence="2" key="2">
    <citation type="journal article" date="2013" name="PLoS Genet.">
        <title>Comparative genome structure, secondary metabolite, and effector coding capacity across Cochliobolus pathogens.</title>
        <authorList>
            <person name="Condon B.J."/>
            <person name="Leng Y."/>
            <person name="Wu D."/>
            <person name="Bushley K.E."/>
            <person name="Ohm R.A."/>
            <person name="Otillar R."/>
            <person name="Martin J."/>
            <person name="Schackwitz W."/>
            <person name="Grimwood J."/>
            <person name="MohdZainudin N."/>
            <person name="Xue C."/>
            <person name="Wang R."/>
            <person name="Manning V.A."/>
            <person name="Dhillon B."/>
            <person name="Tu Z.J."/>
            <person name="Steffenson B.J."/>
            <person name="Salamov A."/>
            <person name="Sun H."/>
            <person name="Lowry S."/>
            <person name="LaButti K."/>
            <person name="Han J."/>
            <person name="Copeland A."/>
            <person name="Lindquist E."/>
            <person name="Barry K."/>
            <person name="Schmutz J."/>
            <person name="Baker S.E."/>
            <person name="Ciuffetti L.M."/>
            <person name="Grigoriev I.V."/>
            <person name="Zhong S."/>
            <person name="Turgeon B.G."/>
        </authorList>
    </citation>
    <scope>NUCLEOTIDE SEQUENCE [LARGE SCALE GENOMIC DNA]</scope>
    <source>
        <strain evidence="2">C5 / ATCC 48332 / race O</strain>
    </source>
</reference>
<dbReference type="OrthoDB" id="3763505at2759"/>
<evidence type="ECO:0000313" key="1">
    <source>
        <dbReference type="EMBL" id="EMD92433.1"/>
    </source>
</evidence>
<dbReference type="AlphaFoldDB" id="M2UX86"/>
<evidence type="ECO:0000313" key="2">
    <source>
        <dbReference type="Proteomes" id="UP000016936"/>
    </source>
</evidence>
<reference evidence="1 2" key="1">
    <citation type="journal article" date="2012" name="PLoS Pathog.">
        <title>Diverse lifestyles and strategies of plant pathogenesis encoded in the genomes of eighteen Dothideomycetes fungi.</title>
        <authorList>
            <person name="Ohm R.A."/>
            <person name="Feau N."/>
            <person name="Henrissat B."/>
            <person name="Schoch C.L."/>
            <person name="Horwitz B.A."/>
            <person name="Barry K.W."/>
            <person name="Condon B.J."/>
            <person name="Copeland A.C."/>
            <person name="Dhillon B."/>
            <person name="Glaser F."/>
            <person name="Hesse C.N."/>
            <person name="Kosti I."/>
            <person name="LaButti K."/>
            <person name="Lindquist E.A."/>
            <person name="Lucas S."/>
            <person name="Salamov A.A."/>
            <person name="Bradshaw R.E."/>
            <person name="Ciuffetti L."/>
            <person name="Hamelin R.C."/>
            <person name="Kema G.H.J."/>
            <person name="Lawrence C."/>
            <person name="Scott J.A."/>
            <person name="Spatafora J.W."/>
            <person name="Turgeon B.G."/>
            <person name="de Wit P.J.G.M."/>
            <person name="Zhong S."/>
            <person name="Goodwin S.B."/>
            <person name="Grigoriev I.V."/>
        </authorList>
    </citation>
    <scope>NUCLEOTIDE SEQUENCE [LARGE SCALE GENOMIC DNA]</scope>
    <source>
        <strain evidence="2">C5 / ATCC 48332 / race O</strain>
    </source>
</reference>
<feature type="non-terminal residue" evidence="1">
    <location>
        <position position="1"/>
    </location>
</feature>
<gene>
    <name evidence="1" type="ORF">COCHEDRAFT_1099877</name>
</gene>
<dbReference type="HOGENOM" id="CLU_188785_0_2_1"/>